<dbReference type="GO" id="GO:0008678">
    <property type="term" value="F:2-deoxy-D-gluconate 3-dehydrogenase activity"/>
    <property type="evidence" value="ECO:0007669"/>
    <property type="project" value="InterPro"/>
</dbReference>
<dbReference type="Gene3D" id="3.40.50.720">
    <property type="entry name" value="NAD(P)-binding Rossmann-like Domain"/>
    <property type="match status" value="1"/>
</dbReference>
<dbReference type="AlphaFoldDB" id="A0A2N5DWV4"/>
<keyword evidence="2" id="KW-0560">Oxidoreductase</keyword>
<dbReference type="NCBIfam" id="TIGR01832">
    <property type="entry name" value="kduD"/>
    <property type="match status" value="1"/>
</dbReference>
<evidence type="ECO:0000256" key="4">
    <source>
        <dbReference type="ARBA" id="ARBA00051099"/>
    </source>
</evidence>
<gene>
    <name evidence="10" type="primary">kduD</name>
    <name evidence="10" type="ORF">CYR32_16425</name>
</gene>
<comment type="catalytic activity">
    <reaction evidence="4">
        <text>2-dehydro-3-deoxy-D-gluconate + NAD(+) = 3-deoxy-D-glycero-2,5-hexodiulosonate + NADH + H(+)</text>
        <dbReference type="Rhea" id="RHEA:24232"/>
        <dbReference type="ChEBI" id="CHEBI:15378"/>
        <dbReference type="ChEBI" id="CHEBI:29071"/>
        <dbReference type="ChEBI" id="CHEBI:57540"/>
        <dbReference type="ChEBI" id="CHEBI:57945"/>
        <dbReference type="ChEBI" id="CHEBI:57990"/>
        <dbReference type="EC" id="1.1.1.127"/>
    </reaction>
</comment>
<dbReference type="InterPro" id="IPR002347">
    <property type="entry name" value="SDR_fam"/>
</dbReference>
<evidence type="ECO:0000256" key="7">
    <source>
        <dbReference type="ARBA" id="ARBA00075624"/>
    </source>
</evidence>
<dbReference type="NCBIfam" id="NF006528">
    <property type="entry name" value="PRK08993.1"/>
    <property type="match status" value="1"/>
</dbReference>
<dbReference type="PANTHER" id="PTHR42760:SF5">
    <property type="entry name" value="2-DEHYDRO-3-DEOXY-D-GLUCONATE 5-DEHYDROGENASE"/>
    <property type="match status" value="1"/>
</dbReference>
<keyword evidence="11" id="KW-1185">Reference proteome</keyword>
<evidence type="ECO:0000256" key="6">
    <source>
        <dbReference type="ARBA" id="ARBA00071389"/>
    </source>
</evidence>
<sequence length="263" mass="28224">MSLDTSSQQNFSLQSFSLQNKVALVTGCDTGLGQGMALGLAQAGCDIIGVNIVEPAETEQQVTALGRRFLSLTGDLRDTSIIPDLVSRAVAEFGRIDVLVNNAGIIRREDALEFSEKDWDDVMNINIKAVFFMAQTVAKQFIAQGEGGKIINIASMLSFQGGIRVPSYTASKSAVMGVTRLLANEWAKHGINVNAIAPGYMATNNTQQLRADEARSQEILGRIPAGRWGLPQDLMGPVVFLASPASDYINGYTIAVDGGWLAR</sequence>
<dbReference type="EC" id="1.1.1.127" evidence="5"/>
<dbReference type="InterPro" id="IPR036291">
    <property type="entry name" value="NAD(P)-bd_dom_sf"/>
</dbReference>
<dbReference type="PANTHER" id="PTHR42760">
    <property type="entry name" value="SHORT-CHAIN DEHYDROGENASES/REDUCTASES FAMILY MEMBER"/>
    <property type="match status" value="1"/>
</dbReference>
<dbReference type="SUPFAM" id="SSF51735">
    <property type="entry name" value="NAD(P)-binding Rossmann-fold domains"/>
    <property type="match status" value="1"/>
</dbReference>
<evidence type="ECO:0000256" key="8">
    <source>
        <dbReference type="ARBA" id="ARBA00079135"/>
    </source>
</evidence>
<evidence type="ECO:0000256" key="1">
    <source>
        <dbReference type="ARBA" id="ARBA00006484"/>
    </source>
</evidence>
<organism evidence="10 11">
    <name type="scientific">Chimaeribacter coloradensis</name>
    <dbReference type="NCBI Taxonomy" id="2060068"/>
    <lineage>
        <taxon>Bacteria</taxon>
        <taxon>Pseudomonadati</taxon>
        <taxon>Pseudomonadota</taxon>
        <taxon>Gammaproteobacteria</taxon>
        <taxon>Enterobacterales</taxon>
        <taxon>Yersiniaceae</taxon>
        <taxon>Chimaeribacter</taxon>
    </lineage>
</organism>
<evidence type="ECO:0000256" key="5">
    <source>
        <dbReference type="ARBA" id="ARBA00066584"/>
    </source>
</evidence>
<dbReference type="EMBL" id="PJZH01000022">
    <property type="protein sequence ID" value="PLR31739.1"/>
    <property type="molecule type" value="Genomic_DNA"/>
</dbReference>
<dbReference type="CDD" id="cd05347">
    <property type="entry name" value="Ga5DH-like_SDR_c"/>
    <property type="match status" value="1"/>
</dbReference>
<dbReference type="FunFam" id="3.40.50.720:FF:000081">
    <property type="entry name" value="2-deoxy-D-gluconate 3-dehydrogenase"/>
    <property type="match status" value="1"/>
</dbReference>
<dbReference type="PRINTS" id="PR00080">
    <property type="entry name" value="SDRFAMILY"/>
</dbReference>
<evidence type="ECO:0000256" key="2">
    <source>
        <dbReference type="ARBA" id="ARBA00023002"/>
    </source>
</evidence>
<dbReference type="InterPro" id="IPR020904">
    <property type="entry name" value="Sc_DH/Rdtase_CS"/>
</dbReference>
<evidence type="ECO:0000256" key="9">
    <source>
        <dbReference type="RuleBase" id="RU000363"/>
    </source>
</evidence>
<dbReference type="RefSeq" id="WP_101826277.1">
    <property type="nucleotide sequence ID" value="NZ_PJZH01000022.1"/>
</dbReference>
<evidence type="ECO:0000313" key="10">
    <source>
        <dbReference type="EMBL" id="PLR31739.1"/>
    </source>
</evidence>
<evidence type="ECO:0000313" key="11">
    <source>
        <dbReference type="Proteomes" id="UP000234503"/>
    </source>
</evidence>
<dbReference type="GO" id="GO:0047001">
    <property type="term" value="F:2-dehydro-3-deoxy-D-gluconate 5-dehydrogenase activity"/>
    <property type="evidence" value="ECO:0007669"/>
    <property type="project" value="UniProtKB-EC"/>
</dbReference>
<comment type="caution">
    <text evidence="10">The sequence shown here is derived from an EMBL/GenBank/DDBJ whole genome shotgun (WGS) entry which is preliminary data.</text>
</comment>
<dbReference type="Proteomes" id="UP000234503">
    <property type="component" value="Unassembled WGS sequence"/>
</dbReference>
<dbReference type="PRINTS" id="PR00081">
    <property type="entry name" value="GDHRDH"/>
</dbReference>
<dbReference type="OrthoDB" id="9803333at2"/>
<keyword evidence="3" id="KW-0520">NAD</keyword>
<accession>A0A2N5DWV4</accession>
<name>A0A2N5DWV4_9GAMM</name>
<evidence type="ECO:0000256" key="3">
    <source>
        <dbReference type="ARBA" id="ARBA00023027"/>
    </source>
</evidence>
<comment type="similarity">
    <text evidence="1 9">Belongs to the short-chain dehydrogenases/reductases (SDR) family.</text>
</comment>
<proteinExistence type="inferred from homology"/>
<dbReference type="PROSITE" id="PS00061">
    <property type="entry name" value="ADH_SHORT"/>
    <property type="match status" value="1"/>
</dbReference>
<protein>
    <recommendedName>
        <fullName evidence="6">2-dehydro-3-deoxy-D-gluconate 5-dehydrogenase</fullName>
        <ecNumber evidence="5">1.1.1.127</ecNumber>
    </recommendedName>
    <alternativeName>
        <fullName evidence="7">2-keto-3-deoxygluconate 5-dehydrogenase</fullName>
    </alternativeName>
    <alternativeName>
        <fullName evidence="8">2-keto-3-deoxygluconate oxidoreductase</fullName>
    </alternativeName>
</protein>
<dbReference type="Pfam" id="PF00106">
    <property type="entry name" value="adh_short"/>
    <property type="match status" value="1"/>
</dbReference>
<reference evidence="10 11" key="1">
    <citation type="submission" date="2017-12" db="EMBL/GenBank/DDBJ databases">
        <title>Characterization of six clinical isolates of Enterochimera gen. nov., a novel genus of the Yersiniaciae family and the three species Enterochimera arupensis sp. nov., Enterochimera coloradensis sp. nov, and Enterochimera californica sp. nov.</title>
        <authorList>
            <person name="Rossi A."/>
            <person name="Fisher M."/>
        </authorList>
    </citation>
    <scope>NUCLEOTIDE SEQUENCE [LARGE SCALE GENOMIC DNA]</scope>
    <source>
        <strain evidence="11">2016-Iso4</strain>
    </source>
</reference>
<dbReference type="GO" id="GO:0051287">
    <property type="term" value="F:NAD binding"/>
    <property type="evidence" value="ECO:0007669"/>
    <property type="project" value="InterPro"/>
</dbReference>
<dbReference type="InterPro" id="IPR011286">
    <property type="entry name" value="2-deoxy-D-gluc_3_DH"/>
</dbReference>